<proteinExistence type="predicted"/>
<gene>
    <name evidence="1" type="ORF">F511_36406</name>
</gene>
<accession>A0A2Z7BBD0</accession>
<name>A0A2Z7BBD0_9LAMI</name>
<protein>
    <submittedName>
        <fullName evidence="1">Uncharacterized protein</fullName>
    </submittedName>
</protein>
<reference evidence="1 2" key="1">
    <citation type="journal article" date="2015" name="Proc. Natl. Acad. Sci. U.S.A.">
        <title>The resurrection genome of Boea hygrometrica: A blueprint for survival of dehydration.</title>
        <authorList>
            <person name="Xiao L."/>
            <person name="Yang G."/>
            <person name="Zhang L."/>
            <person name="Yang X."/>
            <person name="Zhao S."/>
            <person name="Ji Z."/>
            <person name="Zhou Q."/>
            <person name="Hu M."/>
            <person name="Wang Y."/>
            <person name="Chen M."/>
            <person name="Xu Y."/>
            <person name="Jin H."/>
            <person name="Xiao X."/>
            <person name="Hu G."/>
            <person name="Bao F."/>
            <person name="Hu Y."/>
            <person name="Wan P."/>
            <person name="Li L."/>
            <person name="Deng X."/>
            <person name="Kuang T."/>
            <person name="Xiang C."/>
            <person name="Zhu J.K."/>
            <person name="Oliver M.J."/>
            <person name="He Y."/>
        </authorList>
    </citation>
    <scope>NUCLEOTIDE SEQUENCE [LARGE SCALE GENOMIC DNA]</scope>
    <source>
        <strain evidence="2">cv. XS01</strain>
    </source>
</reference>
<organism evidence="1 2">
    <name type="scientific">Dorcoceras hygrometricum</name>
    <dbReference type="NCBI Taxonomy" id="472368"/>
    <lineage>
        <taxon>Eukaryota</taxon>
        <taxon>Viridiplantae</taxon>
        <taxon>Streptophyta</taxon>
        <taxon>Embryophyta</taxon>
        <taxon>Tracheophyta</taxon>
        <taxon>Spermatophyta</taxon>
        <taxon>Magnoliopsida</taxon>
        <taxon>eudicotyledons</taxon>
        <taxon>Gunneridae</taxon>
        <taxon>Pentapetalae</taxon>
        <taxon>asterids</taxon>
        <taxon>lamiids</taxon>
        <taxon>Lamiales</taxon>
        <taxon>Gesneriaceae</taxon>
        <taxon>Didymocarpoideae</taxon>
        <taxon>Trichosporeae</taxon>
        <taxon>Loxocarpinae</taxon>
        <taxon>Dorcoceras</taxon>
    </lineage>
</organism>
<dbReference type="EMBL" id="KV007529">
    <property type="protein sequence ID" value="KZV31317.1"/>
    <property type="molecule type" value="Genomic_DNA"/>
</dbReference>
<dbReference type="AlphaFoldDB" id="A0A2Z7BBD0"/>
<keyword evidence="2" id="KW-1185">Reference proteome</keyword>
<evidence type="ECO:0000313" key="2">
    <source>
        <dbReference type="Proteomes" id="UP000250235"/>
    </source>
</evidence>
<evidence type="ECO:0000313" key="1">
    <source>
        <dbReference type="EMBL" id="KZV31317.1"/>
    </source>
</evidence>
<dbReference type="Proteomes" id="UP000250235">
    <property type="component" value="Unassembled WGS sequence"/>
</dbReference>
<sequence>MASSFYSNTQHIDFASVLAMNDPDAFFKVIQQTVGFQQMATVNFNQPVILDDSKTMSLE</sequence>